<feature type="domain" description="Signal transduction histidine kinase subgroup 3 dimerisation and phosphoacceptor" evidence="12">
    <location>
        <begin position="176"/>
        <end position="241"/>
    </location>
</feature>
<keyword evidence="5" id="KW-0547">Nucleotide-binding</keyword>
<evidence type="ECO:0000256" key="4">
    <source>
        <dbReference type="ARBA" id="ARBA00022679"/>
    </source>
</evidence>
<feature type="domain" description="DUF7134" evidence="13">
    <location>
        <begin position="24"/>
        <end position="152"/>
    </location>
</feature>
<dbReference type="EC" id="2.7.13.3" evidence="2"/>
<evidence type="ECO:0000256" key="10">
    <source>
        <dbReference type="SAM" id="Phobius"/>
    </source>
</evidence>
<feature type="domain" description="Histidine kinase/HSP90-like ATPase" evidence="11">
    <location>
        <begin position="285"/>
        <end position="380"/>
    </location>
</feature>
<reference evidence="14 15" key="1">
    <citation type="journal article" date="2019" name="Int. J. Syst. Evol. Microbiol.">
        <title>The Global Catalogue of Microorganisms (GCM) 10K type strain sequencing project: providing services to taxonomists for standard genome sequencing and annotation.</title>
        <authorList>
            <consortium name="The Broad Institute Genomics Platform"/>
            <consortium name="The Broad Institute Genome Sequencing Center for Infectious Disease"/>
            <person name="Wu L."/>
            <person name="Ma J."/>
        </authorList>
    </citation>
    <scope>NUCLEOTIDE SEQUENCE [LARGE SCALE GENOMIC DNA]</scope>
    <source>
        <strain evidence="14 15">JCM 16013</strain>
    </source>
</reference>
<evidence type="ECO:0000256" key="6">
    <source>
        <dbReference type="ARBA" id="ARBA00022777"/>
    </source>
</evidence>
<evidence type="ECO:0000259" key="11">
    <source>
        <dbReference type="Pfam" id="PF02518"/>
    </source>
</evidence>
<evidence type="ECO:0000259" key="12">
    <source>
        <dbReference type="Pfam" id="PF07730"/>
    </source>
</evidence>
<feature type="compositionally biased region" description="Gly residues" evidence="9">
    <location>
        <begin position="330"/>
        <end position="347"/>
    </location>
</feature>
<feature type="region of interest" description="Disordered" evidence="9">
    <location>
        <begin position="326"/>
        <end position="351"/>
    </location>
</feature>
<comment type="catalytic activity">
    <reaction evidence="1">
        <text>ATP + protein L-histidine = ADP + protein N-phospho-L-histidine.</text>
        <dbReference type="EC" id="2.7.13.3"/>
    </reaction>
</comment>
<evidence type="ECO:0000313" key="14">
    <source>
        <dbReference type="EMBL" id="GAA1962679.1"/>
    </source>
</evidence>
<feature type="transmembrane region" description="Helical" evidence="10">
    <location>
        <begin position="26"/>
        <end position="49"/>
    </location>
</feature>
<dbReference type="Proteomes" id="UP001499854">
    <property type="component" value="Unassembled WGS sequence"/>
</dbReference>
<keyword evidence="8" id="KW-0902">Two-component regulatory system</keyword>
<keyword evidence="3" id="KW-0597">Phosphoprotein</keyword>
<keyword evidence="7" id="KW-0067">ATP-binding</keyword>
<evidence type="ECO:0000256" key="1">
    <source>
        <dbReference type="ARBA" id="ARBA00000085"/>
    </source>
</evidence>
<evidence type="ECO:0000256" key="3">
    <source>
        <dbReference type="ARBA" id="ARBA00022553"/>
    </source>
</evidence>
<evidence type="ECO:0000256" key="9">
    <source>
        <dbReference type="SAM" id="MobiDB-lite"/>
    </source>
</evidence>
<keyword evidence="10" id="KW-0472">Membrane</keyword>
<dbReference type="EMBL" id="BAAAQM010000008">
    <property type="protein sequence ID" value="GAA1962679.1"/>
    <property type="molecule type" value="Genomic_DNA"/>
</dbReference>
<dbReference type="InterPro" id="IPR036890">
    <property type="entry name" value="HATPase_C_sf"/>
</dbReference>
<dbReference type="InterPro" id="IPR011712">
    <property type="entry name" value="Sig_transdc_His_kin_sub3_dim/P"/>
</dbReference>
<dbReference type="Pfam" id="PF02518">
    <property type="entry name" value="HATPase_c"/>
    <property type="match status" value="1"/>
</dbReference>
<keyword evidence="4" id="KW-0808">Transferase</keyword>
<keyword evidence="10" id="KW-0812">Transmembrane</keyword>
<dbReference type="InterPro" id="IPR003594">
    <property type="entry name" value="HATPase_dom"/>
</dbReference>
<dbReference type="Gene3D" id="1.20.5.1930">
    <property type="match status" value="1"/>
</dbReference>
<dbReference type="PANTHER" id="PTHR24421:SF10">
    <property type="entry name" value="NITRATE_NITRITE SENSOR PROTEIN NARQ"/>
    <property type="match status" value="1"/>
</dbReference>
<dbReference type="PANTHER" id="PTHR24421">
    <property type="entry name" value="NITRATE/NITRITE SENSOR PROTEIN NARX-RELATED"/>
    <property type="match status" value="1"/>
</dbReference>
<dbReference type="Pfam" id="PF23539">
    <property type="entry name" value="DUF7134"/>
    <property type="match status" value="1"/>
</dbReference>
<dbReference type="SUPFAM" id="SSF55874">
    <property type="entry name" value="ATPase domain of HSP90 chaperone/DNA topoisomerase II/histidine kinase"/>
    <property type="match status" value="1"/>
</dbReference>
<comment type="caution">
    <text evidence="14">The sequence shown here is derived from an EMBL/GenBank/DDBJ whole genome shotgun (WGS) entry which is preliminary data.</text>
</comment>
<sequence>MIYHVLSTAASRIRGFRLRPPRRADVLLTLIILGLNTGGYLLPGVIPFGPWRLALEASAILPLLWRETYPVLSALVVGGMTLLVTSIVHPAQPFPYSVLVTQYTIGSVLRARTRVVMVGLFTAGNILAEILHKQTGNPEDFFVTFTLSLTSISLGLLTQSERDSAEVLADRAAAAERARIARDMHDVVGHAVALMVVQAEAGPLFVRSDPERAETAFDAISAAGRDAMTQLRALLGVLQRDDADRRDPVPTLAGLDDLVRRVRAAGLPVALEATGTPSALSPGAEAAAYRVVQEALTNTLKHARASRADVLLAWSPEALEITVADDGRGPAHGGAGNSHGGHGGHGLNGLRERLAPVGGRLSWSSPPDAGGFALTAYIPSES</sequence>
<dbReference type="GO" id="GO:0016301">
    <property type="term" value="F:kinase activity"/>
    <property type="evidence" value="ECO:0007669"/>
    <property type="project" value="UniProtKB-KW"/>
</dbReference>
<protein>
    <recommendedName>
        <fullName evidence="2">histidine kinase</fullName>
        <ecNumber evidence="2">2.7.13.3</ecNumber>
    </recommendedName>
</protein>
<evidence type="ECO:0000256" key="8">
    <source>
        <dbReference type="ARBA" id="ARBA00023012"/>
    </source>
</evidence>
<evidence type="ECO:0000259" key="13">
    <source>
        <dbReference type="Pfam" id="PF23539"/>
    </source>
</evidence>
<dbReference type="Gene3D" id="3.30.565.10">
    <property type="entry name" value="Histidine kinase-like ATPase, C-terminal domain"/>
    <property type="match status" value="1"/>
</dbReference>
<evidence type="ECO:0000256" key="5">
    <source>
        <dbReference type="ARBA" id="ARBA00022741"/>
    </source>
</evidence>
<evidence type="ECO:0000256" key="2">
    <source>
        <dbReference type="ARBA" id="ARBA00012438"/>
    </source>
</evidence>
<keyword evidence="6 14" id="KW-0418">Kinase</keyword>
<name>A0ABN2R2Z7_9ACTN</name>
<evidence type="ECO:0000313" key="15">
    <source>
        <dbReference type="Proteomes" id="UP001499854"/>
    </source>
</evidence>
<organism evidence="14 15">
    <name type="scientific">Catenulispora subtropica</name>
    <dbReference type="NCBI Taxonomy" id="450798"/>
    <lineage>
        <taxon>Bacteria</taxon>
        <taxon>Bacillati</taxon>
        <taxon>Actinomycetota</taxon>
        <taxon>Actinomycetes</taxon>
        <taxon>Catenulisporales</taxon>
        <taxon>Catenulisporaceae</taxon>
        <taxon>Catenulispora</taxon>
    </lineage>
</organism>
<dbReference type="CDD" id="cd16917">
    <property type="entry name" value="HATPase_UhpB-NarQ-NarX-like"/>
    <property type="match status" value="1"/>
</dbReference>
<evidence type="ECO:0000256" key="7">
    <source>
        <dbReference type="ARBA" id="ARBA00022840"/>
    </source>
</evidence>
<dbReference type="InterPro" id="IPR050482">
    <property type="entry name" value="Sensor_HK_TwoCompSys"/>
</dbReference>
<dbReference type="Pfam" id="PF07730">
    <property type="entry name" value="HisKA_3"/>
    <property type="match status" value="1"/>
</dbReference>
<gene>
    <name evidence="14" type="ORF">GCM10009838_19520</name>
</gene>
<keyword evidence="10" id="KW-1133">Transmembrane helix</keyword>
<accession>A0ABN2R2Z7</accession>
<proteinExistence type="predicted"/>
<keyword evidence="15" id="KW-1185">Reference proteome</keyword>
<dbReference type="InterPro" id="IPR055558">
    <property type="entry name" value="DUF7134"/>
</dbReference>